<proteinExistence type="predicted"/>
<dbReference type="Gene3D" id="1.25.10.10">
    <property type="entry name" value="Leucine-rich Repeat Variant"/>
    <property type="match status" value="1"/>
</dbReference>
<dbReference type="PANTHER" id="PTHR14387:SF0">
    <property type="entry name" value="DUF2428 DOMAIN-CONTAINING PROTEIN"/>
    <property type="match status" value="1"/>
</dbReference>
<sequence>KPVRPLQRLEKQLKIFFWKDRKITMKGRTMVTRIFGQKKSRDNKLCNSLTFQELCSYYPELPPFLLSVLLEASHRDVRDICQLHPVAMVPRQEMMSSVMSCLNDDITYLADDVDANSLHGNLLFVHRALEHVDNPSSLRSVWGVLVDKVWLLDARTGILSGLHVQLLTTVLAGSPSLEVPRTLTEAVMTRCCQDSQLVGGSVLCDAGVEFLLACCNLSGQSIQAVIGRLLANGSPETRGACLEHLLGNLINLDLDEPENLMTDLLAVFISDSDLQHRYSSLELVCFLYEQYGQMDIEDWAQLQGALADLDPAMWSGQARSSVVVIARAVCLHVQATYIKDSTRDPVAVGMFVKELQRCSIATNETERMSGVRALGIAGHGLLEDKEGEHVVSLLDVCLTLVQDEDTDIRTEACSFVSQVLHQKGFTEYPSLHSNLLLEYTCAQFWSSASCLQFMLAQLTVGRNLQQVISERSTSRYSQLYDTEDNSFFAEKIYNCFHLHKQLTVMISKCKEKGKVETLRKLFTSSNTLILQEDLTLLRHILAEIQPGAMITVMTDSSVLAGSVGLVLTCDIMARLSSDCNHQNQSVYQSTLHTIQETKPFPPSLMTSLGNVLPV</sequence>
<dbReference type="Proteomes" id="UP001164746">
    <property type="component" value="Chromosome 11"/>
</dbReference>
<name>A0ABY7FDB2_MYAAR</name>
<evidence type="ECO:0000313" key="1">
    <source>
        <dbReference type="EMBL" id="WAR18756.1"/>
    </source>
</evidence>
<gene>
    <name evidence="1" type="ORF">MAR_000594</name>
</gene>
<dbReference type="SUPFAM" id="SSF48371">
    <property type="entry name" value="ARM repeat"/>
    <property type="match status" value="1"/>
</dbReference>
<dbReference type="InterPro" id="IPR016024">
    <property type="entry name" value="ARM-type_fold"/>
</dbReference>
<evidence type="ECO:0000313" key="2">
    <source>
        <dbReference type="Proteomes" id="UP001164746"/>
    </source>
</evidence>
<dbReference type="InterPro" id="IPR051954">
    <property type="entry name" value="tRNA_methyltransferase_THADA"/>
</dbReference>
<reference evidence="1" key="1">
    <citation type="submission" date="2022-11" db="EMBL/GenBank/DDBJ databases">
        <title>Centuries of genome instability and evolution in soft-shell clam transmissible cancer (bioRxiv).</title>
        <authorList>
            <person name="Hart S.F.M."/>
            <person name="Yonemitsu M.A."/>
            <person name="Giersch R.M."/>
            <person name="Beal B.F."/>
            <person name="Arriagada G."/>
            <person name="Davis B.W."/>
            <person name="Ostrander E.A."/>
            <person name="Goff S.P."/>
            <person name="Metzger M.J."/>
        </authorList>
    </citation>
    <scope>NUCLEOTIDE SEQUENCE</scope>
    <source>
        <strain evidence="1">MELC-2E11</strain>
        <tissue evidence="1">Siphon/mantle</tissue>
    </source>
</reference>
<dbReference type="InterPro" id="IPR011989">
    <property type="entry name" value="ARM-like"/>
</dbReference>
<keyword evidence="2" id="KW-1185">Reference proteome</keyword>
<protein>
    <submittedName>
        <fullName evidence="1">Uncharacterized protein</fullName>
    </submittedName>
</protein>
<accession>A0ABY7FDB2</accession>
<feature type="non-terminal residue" evidence="1">
    <location>
        <position position="614"/>
    </location>
</feature>
<dbReference type="PANTHER" id="PTHR14387">
    <property type="entry name" value="THADA/DEATH RECEPTOR INTERACTING PROTEIN"/>
    <property type="match status" value="1"/>
</dbReference>
<organism evidence="1 2">
    <name type="scientific">Mya arenaria</name>
    <name type="common">Soft-shell clam</name>
    <dbReference type="NCBI Taxonomy" id="6604"/>
    <lineage>
        <taxon>Eukaryota</taxon>
        <taxon>Metazoa</taxon>
        <taxon>Spiralia</taxon>
        <taxon>Lophotrochozoa</taxon>
        <taxon>Mollusca</taxon>
        <taxon>Bivalvia</taxon>
        <taxon>Autobranchia</taxon>
        <taxon>Heteroconchia</taxon>
        <taxon>Euheterodonta</taxon>
        <taxon>Imparidentia</taxon>
        <taxon>Neoheterodontei</taxon>
        <taxon>Myida</taxon>
        <taxon>Myoidea</taxon>
        <taxon>Myidae</taxon>
        <taxon>Mya</taxon>
    </lineage>
</organism>
<dbReference type="EMBL" id="CP111022">
    <property type="protein sequence ID" value="WAR18756.1"/>
    <property type="molecule type" value="Genomic_DNA"/>
</dbReference>